<dbReference type="GeneID" id="68108658"/>
<keyword evidence="4" id="KW-1185">Reference proteome</keyword>
<feature type="region of interest" description="Disordered" evidence="1">
    <location>
        <begin position="1"/>
        <end position="191"/>
    </location>
</feature>
<dbReference type="PANTHER" id="PTHR12419">
    <property type="entry name" value="OTU DOMAIN CONTAINING PROTEIN"/>
    <property type="match status" value="1"/>
</dbReference>
<dbReference type="InterPro" id="IPR038765">
    <property type="entry name" value="Papain-like_cys_pep_sf"/>
</dbReference>
<dbReference type="SUPFAM" id="SSF54001">
    <property type="entry name" value="Cysteine proteinases"/>
    <property type="match status" value="1"/>
</dbReference>
<dbReference type="OrthoDB" id="10017659at2759"/>
<gene>
    <name evidence="3" type="ORF">FDP41_001440</name>
</gene>
<dbReference type="Proteomes" id="UP000444721">
    <property type="component" value="Unassembled WGS sequence"/>
</dbReference>
<feature type="domain" description="OTU" evidence="2">
    <location>
        <begin position="204"/>
        <end position="367"/>
    </location>
</feature>
<proteinExistence type="predicted"/>
<protein>
    <recommendedName>
        <fullName evidence="2">OTU domain-containing protein</fullName>
    </recommendedName>
</protein>
<evidence type="ECO:0000259" key="2">
    <source>
        <dbReference type="PROSITE" id="PS50802"/>
    </source>
</evidence>
<dbReference type="PROSITE" id="PS50802">
    <property type="entry name" value="OTU"/>
    <property type="match status" value="1"/>
</dbReference>
<evidence type="ECO:0000313" key="3">
    <source>
        <dbReference type="EMBL" id="KAF0979523.1"/>
    </source>
</evidence>
<dbReference type="InterPro" id="IPR003323">
    <property type="entry name" value="OTU_dom"/>
</dbReference>
<dbReference type="GO" id="GO:0016579">
    <property type="term" value="P:protein deubiquitination"/>
    <property type="evidence" value="ECO:0007669"/>
    <property type="project" value="TreeGrafter"/>
</dbReference>
<comment type="caution">
    <text evidence="3">The sequence shown here is derived from an EMBL/GenBank/DDBJ whole genome shotgun (WGS) entry which is preliminary data.</text>
</comment>
<organism evidence="3 4">
    <name type="scientific">Naegleria fowleri</name>
    <name type="common">Brain eating amoeba</name>
    <dbReference type="NCBI Taxonomy" id="5763"/>
    <lineage>
        <taxon>Eukaryota</taxon>
        <taxon>Discoba</taxon>
        <taxon>Heterolobosea</taxon>
        <taxon>Tetramitia</taxon>
        <taxon>Eutetramitia</taxon>
        <taxon>Vahlkampfiidae</taxon>
        <taxon>Naegleria</taxon>
    </lineage>
</organism>
<dbReference type="Gene3D" id="3.90.70.80">
    <property type="match status" value="1"/>
</dbReference>
<evidence type="ECO:0000256" key="1">
    <source>
        <dbReference type="SAM" id="MobiDB-lite"/>
    </source>
</evidence>
<reference evidence="3 4" key="1">
    <citation type="journal article" date="2019" name="Sci. Rep.">
        <title>Nanopore sequencing improves the draft genome of the human pathogenic amoeba Naegleria fowleri.</title>
        <authorList>
            <person name="Liechti N."/>
            <person name="Schurch N."/>
            <person name="Bruggmann R."/>
            <person name="Wittwer M."/>
        </authorList>
    </citation>
    <scope>NUCLEOTIDE SEQUENCE [LARGE SCALE GENOMIC DNA]</scope>
    <source>
        <strain evidence="3 4">ATCC 30894</strain>
    </source>
</reference>
<dbReference type="EMBL" id="VFQX01000025">
    <property type="protein sequence ID" value="KAF0979523.1"/>
    <property type="molecule type" value="Genomic_DNA"/>
</dbReference>
<feature type="compositionally biased region" description="Low complexity" evidence="1">
    <location>
        <begin position="74"/>
        <end position="84"/>
    </location>
</feature>
<dbReference type="RefSeq" id="XP_044564236.1">
    <property type="nucleotide sequence ID" value="XM_044704525.1"/>
</dbReference>
<sequence length="373" mass="42949">MDQRNEESSSSSLDFHPVVGTTSLNHHSQQRNHHDLKNTSTSVPITIHRSRTQNSFFKSHRPIDDRQEKEIESRPSSSSSSPSSHASMIHHHQDASVRHPRIRFIRVTSPSDNEENKMDFEYTSSPKTHNFHHRNSIPSEEEPPMKKASHLHAVEEGATTHNKATTPSSPQPVKKSHQQQEDSRSSHKNRKKELLSELLARKHLRLIHATANGNCLFNCISLALAQSEEYHTQIRQKCVDWIENNLDTPVSQDGGIKVRDLIFLKPFQETIEDYLGELRQDKEWADYCCLNALANLLNVQLDVYYVNMLEDGNWDDPSSMVVKSKIKVLPAQFVRGGVSQHRRHHGLKKIRVVYHEELKHYNLLVPQYHTSML</sequence>
<dbReference type="GO" id="GO:0004843">
    <property type="term" value="F:cysteine-type deubiquitinase activity"/>
    <property type="evidence" value="ECO:0007669"/>
    <property type="project" value="TreeGrafter"/>
</dbReference>
<feature type="compositionally biased region" description="Basic and acidic residues" evidence="1">
    <location>
        <begin position="61"/>
        <end position="73"/>
    </location>
</feature>
<feature type="compositionally biased region" description="Polar residues" evidence="1">
    <location>
        <begin position="159"/>
        <end position="168"/>
    </location>
</feature>
<dbReference type="CDD" id="cd22744">
    <property type="entry name" value="OTU"/>
    <property type="match status" value="1"/>
</dbReference>
<name>A0A6A5BND0_NAEFO</name>
<dbReference type="VEuPathDB" id="AmoebaDB:NF0026930"/>
<dbReference type="InterPro" id="IPR050704">
    <property type="entry name" value="Peptidase_C85-like"/>
</dbReference>
<dbReference type="VEuPathDB" id="AmoebaDB:NfTy_045970"/>
<accession>A0A6A5BND0</accession>
<evidence type="ECO:0000313" key="4">
    <source>
        <dbReference type="Proteomes" id="UP000444721"/>
    </source>
</evidence>
<dbReference type="VEuPathDB" id="AmoebaDB:FDP41_001440"/>
<dbReference type="Pfam" id="PF02338">
    <property type="entry name" value="OTU"/>
    <property type="match status" value="1"/>
</dbReference>
<dbReference type="AlphaFoldDB" id="A0A6A5BND0"/>